<dbReference type="AlphaFoldDB" id="A0A7G2CP95"/>
<evidence type="ECO:0000256" key="1">
    <source>
        <dbReference type="SAM" id="MobiDB-lite"/>
    </source>
</evidence>
<evidence type="ECO:0000313" key="2">
    <source>
        <dbReference type="EMBL" id="CAD2220373.1"/>
    </source>
</evidence>
<name>A0A7G2CP95_9TRYP</name>
<gene>
    <name evidence="2" type="ORF">ADEAN_000789100</name>
</gene>
<dbReference type="EMBL" id="LR877161">
    <property type="protein sequence ID" value="CAD2220373.1"/>
    <property type="molecule type" value="Genomic_DNA"/>
</dbReference>
<dbReference type="OrthoDB" id="266249at2759"/>
<evidence type="ECO:0000313" key="3">
    <source>
        <dbReference type="Proteomes" id="UP000515908"/>
    </source>
</evidence>
<dbReference type="Proteomes" id="UP000515908">
    <property type="component" value="Chromosome 17"/>
</dbReference>
<dbReference type="VEuPathDB" id="TriTrypDB:ADEAN_000789100"/>
<feature type="compositionally biased region" description="Polar residues" evidence="1">
    <location>
        <begin position="1"/>
        <end position="14"/>
    </location>
</feature>
<protein>
    <submittedName>
        <fullName evidence="2">Uncharacterized protein</fullName>
    </submittedName>
</protein>
<feature type="compositionally biased region" description="Basic residues" evidence="1">
    <location>
        <begin position="82"/>
        <end position="97"/>
    </location>
</feature>
<feature type="region of interest" description="Disordered" evidence="1">
    <location>
        <begin position="1"/>
        <end position="185"/>
    </location>
</feature>
<keyword evidence="3" id="KW-1185">Reference proteome</keyword>
<feature type="compositionally biased region" description="Low complexity" evidence="1">
    <location>
        <begin position="150"/>
        <end position="170"/>
    </location>
</feature>
<proteinExistence type="predicted"/>
<organism evidence="2 3">
    <name type="scientific">Angomonas deanei</name>
    <dbReference type="NCBI Taxonomy" id="59799"/>
    <lineage>
        <taxon>Eukaryota</taxon>
        <taxon>Discoba</taxon>
        <taxon>Euglenozoa</taxon>
        <taxon>Kinetoplastea</taxon>
        <taxon>Metakinetoplastina</taxon>
        <taxon>Trypanosomatida</taxon>
        <taxon>Trypanosomatidae</taxon>
        <taxon>Strigomonadinae</taxon>
        <taxon>Angomonas</taxon>
    </lineage>
</organism>
<feature type="compositionally biased region" description="Basic and acidic residues" evidence="1">
    <location>
        <begin position="61"/>
        <end position="76"/>
    </location>
</feature>
<feature type="compositionally biased region" description="Acidic residues" evidence="1">
    <location>
        <begin position="43"/>
        <end position="54"/>
    </location>
</feature>
<accession>A0A7G2CP95</accession>
<feature type="compositionally biased region" description="Basic and acidic residues" evidence="1">
    <location>
        <begin position="31"/>
        <end position="41"/>
    </location>
</feature>
<reference evidence="2 3" key="1">
    <citation type="submission" date="2020-08" db="EMBL/GenBank/DDBJ databases">
        <authorList>
            <person name="Newling K."/>
            <person name="Davey J."/>
            <person name="Forrester S."/>
        </authorList>
    </citation>
    <scope>NUCLEOTIDE SEQUENCE [LARGE SCALE GENOMIC DNA]</scope>
    <source>
        <strain evidence="3">Crithidia deanei Carvalho (ATCC PRA-265)</strain>
    </source>
</reference>
<sequence length="185" mass="20155">MNGHNHSNRNSISRKQIRELQEMPASARGQRISELKKRGEPVPDLEEGVDENDNAQDISIDDLKARIKRELEEYRKNGPLMLRRKSANVRRAPRKMTAHQTPKRPPVAERPTPGASPAPRKPSGMSPSRKPSLNAPAKRNQNIKSNRPLAAAGARQQTGTTAAGGPVRGAPRGEGRTGPCMGATV</sequence>